<organism evidence="1 2">
    <name type="scientific">Taxus chinensis</name>
    <name type="common">Chinese yew</name>
    <name type="synonym">Taxus wallichiana var. chinensis</name>
    <dbReference type="NCBI Taxonomy" id="29808"/>
    <lineage>
        <taxon>Eukaryota</taxon>
        <taxon>Viridiplantae</taxon>
        <taxon>Streptophyta</taxon>
        <taxon>Embryophyta</taxon>
        <taxon>Tracheophyta</taxon>
        <taxon>Spermatophyta</taxon>
        <taxon>Pinopsida</taxon>
        <taxon>Pinidae</taxon>
        <taxon>Conifers II</taxon>
        <taxon>Cupressales</taxon>
        <taxon>Taxaceae</taxon>
        <taxon>Taxus</taxon>
    </lineage>
</organism>
<dbReference type="Pfam" id="PF00106">
    <property type="entry name" value="adh_short"/>
    <property type="match status" value="1"/>
</dbReference>
<dbReference type="PANTHER" id="PTHR43550">
    <property type="entry name" value="3-KETODIHYDROSPHINGOSINE REDUCTASE"/>
    <property type="match status" value="1"/>
</dbReference>
<comment type="caution">
    <text evidence="1">The sequence shown here is derived from an EMBL/GenBank/DDBJ whole genome shotgun (WGS) entry which is preliminary data.</text>
</comment>
<keyword evidence="2" id="KW-1185">Reference proteome</keyword>
<dbReference type="PANTHER" id="PTHR43550:SF12">
    <property type="entry name" value="3-DEHYDROSPHINGANINE REDUCTASE"/>
    <property type="match status" value="1"/>
</dbReference>
<feature type="non-terminal residue" evidence="1">
    <location>
        <position position="1"/>
    </location>
</feature>
<accession>A0AA38L395</accession>
<dbReference type="GO" id="GO:0047560">
    <property type="term" value="F:3-dehydrosphinganine reductase activity"/>
    <property type="evidence" value="ECO:0007669"/>
    <property type="project" value="TreeGrafter"/>
</dbReference>
<dbReference type="InterPro" id="IPR002347">
    <property type="entry name" value="SDR_fam"/>
</dbReference>
<dbReference type="GO" id="GO:0006666">
    <property type="term" value="P:3-keto-sphinganine metabolic process"/>
    <property type="evidence" value="ECO:0007669"/>
    <property type="project" value="TreeGrafter"/>
</dbReference>
<reference evidence="1 2" key="1">
    <citation type="journal article" date="2021" name="Nat. Plants">
        <title>The Taxus genome provides insights into paclitaxel biosynthesis.</title>
        <authorList>
            <person name="Xiong X."/>
            <person name="Gou J."/>
            <person name="Liao Q."/>
            <person name="Li Y."/>
            <person name="Zhou Q."/>
            <person name="Bi G."/>
            <person name="Li C."/>
            <person name="Du R."/>
            <person name="Wang X."/>
            <person name="Sun T."/>
            <person name="Guo L."/>
            <person name="Liang H."/>
            <person name="Lu P."/>
            <person name="Wu Y."/>
            <person name="Zhang Z."/>
            <person name="Ro D.K."/>
            <person name="Shang Y."/>
            <person name="Huang S."/>
            <person name="Yan J."/>
        </authorList>
    </citation>
    <scope>NUCLEOTIDE SEQUENCE [LARGE SCALE GENOMIC DNA]</scope>
    <source>
        <strain evidence="1">Ta-2019</strain>
    </source>
</reference>
<dbReference type="GO" id="GO:0005789">
    <property type="term" value="C:endoplasmic reticulum membrane"/>
    <property type="evidence" value="ECO:0007669"/>
    <property type="project" value="TreeGrafter"/>
</dbReference>
<gene>
    <name evidence="1" type="ORF">KI387_028313</name>
</gene>
<sequence>SPPAAEINKQLGIASLFPSFDRQLFALIILKRMGIGASSPWLKSLKGKHVLITGGSSGIGFAIAKEALSQGAFITILARSSSKLEKAAQILAP</sequence>
<dbReference type="AlphaFoldDB" id="A0AA38L395"/>
<evidence type="ECO:0008006" key="3">
    <source>
        <dbReference type="Google" id="ProtNLM"/>
    </source>
</evidence>
<evidence type="ECO:0000313" key="2">
    <source>
        <dbReference type="Proteomes" id="UP000824469"/>
    </source>
</evidence>
<name>A0AA38L395_TAXCH</name>
<dbReference type="GO" id="GO:0030148">
    <property type="term" value="P:sphingolipid biosynthetic process"/>
    <property type="evidence" value="ECO:0007669"/>
    <property type="project" value="TreeGrafter"/>
</dbReference>
<dbReference type="EMBL" id="JAHRHJ020000006">
    <property type="protein sequence ID" value="KAH9313278.1"/>
    <property type="molecule type" value="Genomic_DNA"/>
</dbReference>
<dbReference type="SUPFAM" id="SSF51735">
    <property type="entry name" value="NAD(P)-binding Rossmann-fold domains"/>
    <property type="match status" value="1"/>
</dbReference>
<dbReference type="InterPro" id="IPR036291">
    <property type="entry name" value="NAD(P)-bd_dom_sf"/>
</dbReference>
<protein>
    <recommendedName>
        <fullName evidence="3">SDR family NAD(P)-dependent oxidoreductase</fullName>
    </recommendedName>
</protein>
<dbReference type="Gene3D" id="3.40.50.720">
    <property type="entry name" value="NAD(P)-binding Rossmann-like Domain"/>
    <property type="match status" value="1"/>
</dbReference>
<proteinExistence type="predicted"/>
<evidence type="ECO:0000313" key="1">
    <source>
        <dbReference type="EMBL" id="KAH9313278.1"/>
    </source>
</evidence>
<dbReference type="Proteomes" id="UP000824469">
    <property type="component" value="Unassembled WGS sequence"/>
</dbReference>